<name>A0A1V4JHN3_PATFA</name>
<dbReference type="OrthoDB" id="9428024at2759"/>
<evidence type="ECO:0000256" key="1">
    <source>
        <dbReference type="SAM" id="MobiDB-lite"/>
    </source>
</evidence>
<sequence length="206" mass="21945">MEAGKETRAAAGEKPGEPEPTVSFQARLWKNLQLGGKGRSGSGRAAAERRTAEPPAPPPASGKGDLPPAAKWSGFKRRRQVLDRVFSSSQPNLCCSAAEPLEPGGETGSALRRLREHLLPQGKGPPTGHRDDPVAGDEGHKGGKEGRRPGAHLSHQKSSSLPSTACLEQLLQGSPSAGRRKEQRAEEGDGSETKIVKMHTIYRENL</sequence>
<organism evidence="2 3">
    <name type="scientific">Patagioenas fasciata monilis</name>
    <dbReference type="NCBI Taxonomy" id="372326"/>
    <lineage>
        <taxon>Eukaryota</taxon>
        <taxon>Metazoa</taxon>
        <taxon>Chordata</taxon>
        <taxon>Craniata</taxon>
        <taxon>Vertebrata</taxon>
        <taxon>Euteleostomi</taxon>
        <taxon>Archelosauria</taxon>
        <taxon>Archosauria</taxon>
        <taxon>Dinosauria</taxon>
        <taxon>Saurischia</taxon>
        <taxon>Theropoda</taxon>
        <taxon>Coelurosauria</taxon>
        <taxon>Aves</taxon>
        <taxon>Neognathae</taxon>
        <taxon>Neoaves</taxon>
        <taxon>Columbimorphae</taxon>
        <taxon>Columbiformes</taxon>
        <taxon>Columbidae</taxon>
        <taxon>Patagioenas</taxon>
    </lineage>
</organism>
<keyword evidence="3" id="KW-1185">Reference proteome</keyword>
<comment type="caution">
    <text evidence="2">The sequence shown here is derived from an EMBL/GenBank/DDBJ whole genome shotgun (WGS) entry which is preliminary data.</text>
</comment>
<evidence type="ECO:0000313" key="2">
    <source>
        <dbReference type="EMBL" id="OPJ71545.1"/>
    </source>
</evidence>
<dbReference type="EMBL" id="LSYS01007412">
    <property type="protein sequence ID" value="OPJ71545.1"/>
    <property type="molecule type" value="Genomic_DNA"/>
</dbReference>
<feature type="compositionally biased region" description="Basic and acidic residues" evidence="1">
    <location>
        <begin position="128"/>
        <end position="148"/>
    </location>
</feature>
<feature type="region of interest" description="Disordered" evidence="1">
    <location>
        <begin position="1"/>
        <end position="206"/>
    </location>
</feature>
<dbReference type="STRING" id="372326.A0A1V4JHN3"/>
<reference evidence="2 3" key="1">
    <citation type="submission" date="2016-02" db="EMBL/GenBank/DDBJ databases">
        <title>Band-tailed pigeon sequencing and assembly.</title>
        <authorList>
            <person name="Soares A.E."/>
            <person name="Novak B.J."/>
            <person name="Rice E.S."/>
            <person name="O'Connell B."/>
            <person name="Chang D."/>
            <person name="Weber S."/>
            <person name="Shapiro B."/>
        </authorList>
    </citation>
    <scope>NUCLEOTIDE SEQUENCE [LARGE SCALE GENOMIC DNA]</scope>
    <source>
        <strain evidence="2">BTP2013</strain>
        <tissue evidence="2">Blood</tissue>
    </source>
</reference>
<protein>
    <submittedName>
        <fullName evidence="2">Uncharacterized protein</fullName>
    </submittedName>
</protein>
<gene>
    <name evidence="2" type="ORF">AV530_015370</name>
</gene>
<accession>A0A1V4JHN3</accession>
<dbReference type="AlphaFoldDB" id="A0A1V4JHN3"/>
<proteinExistence type="predicted"/>
<feature type="compositionally biased region" description="Basic and acidic residues" evidence="1">
    <location>
        <begin position="179"/>
        <end position="206"/>
    </location>
</feature>
<dbReference type="Proteomes" id="UP000190648">
    <property type="component" value="Unassembled WGS sequence"/>
</dbReference>
<evidence type="ECO:0000313" key="3">
    <source>
        <dbReference type="Proteomes" id="UP000190648"/>
    </source>
</evidence>